<dbReference type="EMBL" id="CAUJNA010003827">
    <property type="protein sequence ID" value="CAJ1410591.1"/>
    <property type="molecule type" value="Genomic_DNA"/>
</dbReference>
<feature type="domain" description="DUF4116" evidence="2">
    <location>
        <begin position="247"/>
        <end position="291"/>
    </location>
</feature>
<dbReference type="Pfam" id="PF13475">
    <property type="entry name" value="DUF4116"/>
    <property type="match status" value="1"/>
</dbReference>
<feature type="region of interest" description="Disordered" evidence="1">
    <location>
        <begin position="74"/>
        <end position="197"/>
    </location>
</feature>
<accession>A0AA36JRR9</accession>
<protein>
    <recommendedName>
        <fullName evidence="2">DUF4116 domain-containing protein</fullName>
    </recommendedName>
</protein>
<proteinExistence type="predicted"/>
<feature type="compositionally biased region" description="Low complexity" evidence="1">
    <location>
        <begin position="160"/>
        <end position="171"/>
    </location>
</feature>
<keyword evidence="4" id="KW-1185">Reference proteome</keyword>
<name>A0AA36JRR9_9DINO</name>
<comment type="caution">
    <text evidence="3">The sequence shown here is derived from an EMBL/GenBank/DDBJ whole genome shotgun (WGS) entry which is preliminary data.</text>
</comment>
<evidence type="ECO:0000259" key="2">
    <source>
        <dbReference type="Pfam" id="PF13475"/>
    </source>
</evidence>
<dbReference type="InterPro" id="IPR025197">
    <property type="entry name" value="DUF4116"/>
</dbReference>
<evidence type="ECO:0000313" key="3">
    <source>
        <dbReference type="EMBL" id="CAJ1410591.1"/>
    </source>
</evidence>
<organism evidence="3 4">
    <name type="scientific">Effrenium voratum</name>
    <dbReference type="NCBI Taxonomy" id="2562239"/>
    <lineage>
        <taxon>Eukaryota</taxon>
        <taxon>Sar</taxon>
        <taxon>Alveolata</taxon>
        <taxon>Dinophyceae</taxon>
        <taxon>Suessiales</taxon>
        <taxon>Symbiodiniaceae</taxon>
        <taxon>Effrenium</taxon>
    </lineage>
</organism>
<evidence type="ECO:0000313" key="4">
    <source>
        <dbReference type="Proteomes" id="UP001178507"/>
    </source>
</evidence>
<dbReference type="AlphaFoldDB" id="A0AA36JRR9"/>
<gene>
    <name evidence="3" type="ORF">EVOR1521_LOCUS31385</name>
</gene>
<dbReference type="Proteomes" id="UP001178507">
    <property type="component" value="Unassembled WGS sequence"/>
</dbReference>
<evidence type="ECO:0000256" key="1">
    <source>
        <dbReference type="SAM" id="MobiDB-lite"/>
    </source>
</evidence>
<feature type="compositionally biased region" description="Polar residues" evidence="1">
    <location>
        <begin position="172"/>
        <end position="182"/>
    </location>
</feature>
<sequence>MASNCDPRDQHGKWEHLPPAAIPVISRSNVESEGILERRERLNAEAARREVLRERRRAQQVQDVLADRLHQRPLAQVSASSQPVPAWMQKDAASSGSDARPGWARPKQSIRMPRSLEVLPPSSIPQWPAGGPSSSNAFNDMKSSETADGQAEAAKGYAESSPAPARSRSSPFSTWQVSSSSRAPAKDGLEAAWQPNTSREEVRQLMAGELELESMPAELRADRDVVAAALHVDGHALRHASEDLRADRDTVLTAVRENGLALSHAHEDLRGDLDVVLAAVRQNGLALQHAAVPLRTKIPVALAALEAEPAAARFVPRQLLDDRNFVISAAPLTRRIFEKASFRLKRDLDVVLEVVEHDADSFMYAAWELRCDRSAVKAVVSTAGCAIAHASPELRQDPEILAVAMANDPMAKAAAQIG</sequence>
<reference evidence="3" key="1">
    <citation type="submission" date="2023-08" db="EMBL/GenBank/DDBJ databases">
        <authorList>
            <person name="Chen Y."/>
            <person name="Shah S."/>
            <person name="Dougan E. K."/>
            <person name="Thang M."/>
            <person name="Chan C."/>
        </authorList>
    </citation>
    <scope>NUCLEOTIDE SEQUENCE</scope>
</reference>